<comment type="caution">
    <text evidence="2">The sequence shown here is derived from an EMBL/GenBank/DDBJ whole genome shotgun (WGS) entry which is preliminary data.</text>
</comment>
<evidence type="ECO:0000256" key="1">
    <source>
        <dbReference type="SAM" id="MobiDB-lite"/>
    </source>
</evidence>
<evidence type="ECO:0000313" key="4">
    <source>
        <dbReference type="Proteomes" id="UP000677228"/>
    </source>
</evidence>
<evidence type="ECO:0000313" key="2">
    <source>
        <dbReference type="EMBL" id="CAF1248144.1"/>
    </source>
</evidence>
<dbReference type="EMBL" id="CAJOBA010038151">
    <property type="protein sequence ID" value="CAF4055774.1"/>
    <property type="molecule type" value="Genomic_DNA"/>
</dbReference>
<evidence type="ECO:0000313" key="3">
    <source>
        <dbReference type="EMBL" id="CAF4055774.1"/>
    </source>
</evidence>
<dbReference type="EMBL" id="CAJNOK010016600">
    <property type="protein sequence ID" value="CAF1248144.1"/>
    <property type="molecule type" value="Genomic_DNA"/>
</dbReference>
<dbReference type="Proteomes" id="UP000677228">
    <property type="component" value="Unassembled WGS sequence"/>
</dbReference>
<feature type="compositionally biased region" description="Polar residues" evidence="1">
    <location>
        <begin position="104"/>
        <end position="115"/>
    </location>
</feature>
<sequence length="115" mass="12963">QLPSIQMSDWSDEPAAASLTDWDDKGDENKPPLSIPTYTNVDVNKLPELKFDSTTALTTASTTFTTIMTTRTYVLNYPYHCVAVLTREKQQTPWDSSRMESREVTWSQVESPGIS</sequence>
<accession>A0A8S2EKC0</accession>
<organism evidence="2 4">
    <name type="scientific">Didymodactylos carnosus</name>
    <dbReference type="NCBI Taxonomy" id="1234261"/>
    <lineage>
        <taxon>Eukaryota</taxon>
        <taxon>Metazoa</taxon>
        <taxon>Spiralia</taxon>
        <taxon>Gnathifera</taxon>
        <taxon>Rotifera</taxon>
        <taxon>Eurotatoria</taxon>
        <taxon>Bdelloidea</taxon>
        <taxon>Philodinida</taxon>
        <taxon>Philodinidae</taxon>
        <taxon>Didymodactylos</taxon>
    </lineage>
</organism>
<reference evidence="2" key="1">
    <citation type="submission" date="2021-02" db="EMBL/GenBank/DDBJ databases">
        <authorList>
            <person name="Nowell W R."/>
        </authorList>
    </citation>
    <scope>NUCLEOTIDE SEQUENCE</scope>
</reference>
<gene>
    <name evidence="2" type="ORF">OVA965_LOCUS26145</name>
    <name evidence="3" type="ORF">TMI583_LOCUS26883</name>
</gene>
<feature type="region of interest" description="Disordered" evidence="1">
    <location>
        <begin position="1"/>
        <end position="35"/>
    </location>
</feature>
<dbReference type="AlphaFoldDB" id="A0A8S2EKC0"/>
<dbReference type="Proteomes" id="UP000682733">
    <property type="component" value="Unassembled WGS sequence"/>
</dbReference>
<proteinExistence type="predicted"/>
<feature type="non-terminal residue" evidence="2">
    <location>
        <position position="1"/>
    </location>
</feature>
<protein>
    <submittedName>
        <fullName evidence="2">Uncharacterized protein</fullName>
    </submittedName>
</protein>
<feature type="region of interest" description="Disordered" evidence="1">
    <location>
        <begin position="90"/>
        <end position="115"/>
    </location>
</feature>
<name>A0A8S2EKC0_9BILA</name>